<keyword evidence="3" id="KW-0633">Potassium transport</keyword>
<dbReference type="Proteomes" id="UP000263993">
    <property type="component" value="Unassembled WGS sequence"/>
</dbReference>
<evidence type="ECO:0000259" key="13">
    <source>
        <dbReference type="Pfam" id="PF00520"/>
    </source>
</evidence>
<dbReference type="GO" id="GO:0005267">
    <property type="term" value="F:potassium channel activity"/>
    <property type="evidence" value="ECO:0007669"/>
    <property type="project" value="UniProtKB-KW"/>
</dbReference>
<feature type="transmembrane region" description="Helical" evidence="12">
    <location>
        <begin position="85"/>
        <end position="104"/>
    </location>
</feature>
<evidence type="ECO:0000256" key="3">
    <source>
        <dbReference type="ARBA" id="ARBA00022538"/>
    </source>
</evidence>
<evidence type="ECO:0000256" key="7">
    <source>
        <dbReference type="ARBA" id="ARBA00022989"/>
    </source>
</evidence>
<comment type="caution">
    <text evidence="14">The sequence shown here is derived from an EMBL/GenBank/DDBJ whole genome shotgun (WGS) entry which is preliminary data.</text>
</comment>
<dbReference type="InterPro" id="IPR047871">
    <property type="entry name" value="K_chnl_Slo-like"/>
</dbReference>
<gene>
    <name evidence="14" type="ORF">DXH78_17865</name>
</gene>
<keyword evidence="10" id="KW-0407">Ion channel</keyword>
<evidence type="ECO:0000256" key="12">
    <source>
        <dbReference type="SAM" id="Phobius"/>
    </source>
</evidence>
<evidence type="ECO:0000256" key="9">
    <source>
        <dbReference type="ARBA" id="ARBA00023136"/>
    </source>
</evidence>
<evidence type="ECO:0000256" key="10">
    <source>
        <dbReference type="ARBA" id="ARBA00023303"/>
    </source>
</evidence>
<dbReference type="OrthoDB" id="9799090at2"/>
<evidence type="ECO:0000313" key="14">
    <source>
        <dbReference type="EMBL" id="RDV01106.1"/>
    </source>
</evidence>
<comment type="subcellular location">
    <subcellularLocation>
        <location evidence="1">Membrane</location>
        <topology evidence="1">Multi-pass membrane protein</topology>
    </subcellularLocation>
</comment>
<evidence type="ECO:0000256" key="4">
    <source>
        <dbReference type="ARBA" id="ARBA00022692"/>
    </source>
</evidence>
<accession>A0A371B0K1</accession>
<keyword evidence="2" id="KW-0813">Transport</keyword>
<protein>
    <submittedName>
        <fullName evidence="14">Ion transporter</fullName>
    </submittedName>
</protein>
<proteinExistence type="predicted"/>
<organism evidence="14 15">
    <name type="scientific">Undibacter mobilis</name>
    <dbReference type="NCBI Taxonomy" id="2292256"/>
    <lineage>
        <taxon>Bacteria</taxon>
        <taxon>Pseudomonadati</taxon>
        <taxon>Pseudomonadota</taxon>
        <taxon>Alphaproteobacteria</taxon>
        <taxon>Hyphomicrobiales</taxon>
        <taxon>Nitrobacteraceae</taxon>
        <taxon>Undibacter</taxon>
    </lineage>
</organism>
<evidence type="ECO:0000256" key="8">
    <source>
        <dbReference type="ARBA" id="ARBA00023065"/>
    </source>
</evidence>
<feature type="transmembrane region" description="Helical" evidence="12">
    <location>
        <begin position="116"/>
        <end position="142"/>
    </location>
</feature>
<keyword evidence="8" id="KW-0406">Ion transport</keyword>
<dbReference type="EMBL" id="QRGO01000003">
    <property type="protein sequence ID" value="RDV01106.1"/>
    <property type="molecule type" value="Genomic_DNA"/>
</dbReference>
<evidence type="ECO:0000256" key="6">
    <source>
        <dbReference type="ARBA" id="ARBA00022958"/>
    </source>
</evidence>
<evidence type="ECO:0000256" key="5">
    <source>
        <dbReference type="ARBA" id="ARBA00022826"/>
    </source>
</evidence>
<dbReference type="Gene3D" id="1.10.287.70">
    <property type="match status" value="1"/>
</dbReference>
<evidence type="ECO:0000256" key="11">
    <source>
        <dbReference type="SAM" id="MobiDB-lite"/>
    </source>
</evidence>
<feature type="domain" description="Ion transport" evidence="13">
    <location>
        <begin position="71"/>
        <end position="252"/>
    </location>
</feature>
<feature type="transmembrane region" description="Helical" evidence="12">
    <location>
        <begin position="230"/>
        <end position="247"/>
    </location>
</feature>
<feature type="transmembrane region" description="Helical" evidence="12">
    <location>
        <begin position="170"/>
        <end position="189"/>
    </location>
</feature>
<feature type="region of interest" description="Disordered" evidence="11">
    <location>
        <begin position="1"/>
        <end position="31"/>
    </location>
</feature>
<keyword evidence="15" id="KW-1185">Reference proteome</keyword>
<dbReference type="Gene3D" id="1.20.120.350">
    <property type="entry name" value="Voltage-gated potassium channels. Chain C"/>
    <property type="match status" value="1"/>
</dbReference>
<dbReference type="AlphaFoldDB" id="A0A371B0K1"/>
<dbReference type="GO" id="GO:0016020">
    <property type="term" value="C:membrane"/>
    <property type="evidence" value="ECO:0007669"/>
    <property type="project" value="UniProtKB-SubCell"/>
</dbReference>
<evidence type="ECO:0000256" key="1">
    <source>
        <dbReference type="ARBA" id="ARBA00004141"/>
    </source>
</evidence>
<keyword evidence="7 12" id="KW-1133">Transmembrane helix</keyword>
<name>A0A371B0K1_9BRAD</name>
<keyword evidence="5" id="KW-0631">Potassium channel</keyword>
<feature type="transmembrane region" description="Helical" evidence="12">
    <location>
        <begin position="58"/>
        <end position="78"/>
    </location>
</feature>
<keyword evidence="6" id="KW-0630">Potassium</keyword>
<keyword evidence="4 12" id="KW-0812">Transmembrane</keyword>
<dbReference type="InterPro" id="IPR027359">
    <property type="entry name" value="Volt_channel_dom_sf"/>
</dbReference>
<keyword evidence="9 12" id="KW-0472">Membrane</keyword>
<evidence type="ECO:0000313" key="15">
    <source>
        <dbReference type="Proteomes" id="UP000263993"/>
    </source>
</evidence>
<dbReference type="PANTHER" id="PTHR10027:SF10">
    <property type="entry name" value="SLOWPOKE 2, ISOFORM D"/>
    <property type="match status" value="1"/>
</dbReference>
<dbReference type="InterPro" id="IPR005821">
    <property type="entry name" value="Ion_trans_dom"/>
</dbReference>
<dbReference type="Pfam" id="PF00520">
    <property type="entry name" value="Ion_trans"/>
    <property type="match status" value="1"/>
</dbReference>
<reference evidence="15" key="1">
    <citation type="submission" date="2018-08" db="EMBL/GenBank/DDBJ databases">
        <authorList>
            <person name="Kim S.-J."/>
            <person name="Jung G.-Y."/>
        </authorList>
    </citation>
    <scope>NUCLEOTIDE SEQUENCE [LARGE SCALE GENOMIC DNA]</scope>
    <source>
        <strain evidence="15">GY_H</strain>
    </source>
</reference>
<sequence length="290" mass="32179">MIGCPHDQRPTGATASVTRAKARPANRTKTAPGRLAGFRGSLQQLYEGATPAAYRFRYALLAFDIGTILFIVGTSFIARERWVETCDIVFGLIILIDFAARLFISDRRWRDLMHPATWADIAAIVSFLAPIVGEGAGFLRILRTLRLLRSYRLLAQLRADSGYFRRYEEVIFAVINLAVFIYVMTAVVYETQYPVNKEVANYADALYFTVTALTTTGFGDITLPGTTGRLITVAIMIFGVTLFFNLARALISPNKVRFACPDCGLQRHDADAVHCKACGRTLNIPDEGHV</sequence>
<evidence type="ECO:0000256" key="2">
    <source>
        <dbReference type="ARBA" id="ARBA00022448"/>
    </source>
</evidence>
<dbReference type="SUPFAM" id="SSF81324">
    <property type="entry name" value="Voltage-gated potassium channels"/>
    <property type="match status" value="1"/>
</dbReference>
<dbReference type="PANTHER" id="PTHR10027">
    <property type="entry name" value="CALCIUM-ACTIVATED POTASSIUM CHANNEL ALPHA CHAIN"/>
    <property type="match status" value="1"/>
</dbReference>